<comment type="caution">
    <text evidence="1">The sequence shown here is derived from an EMBL/GenBank/DDBJ whole genome shotgun (WGS) entry which is preliminary data.</text>
</comment>
<gene>
    <name evidence="1" type="ORF">BC938DRAFT_475450</name>
</gene>
<evidence type="ECO:0000313" key="1">
    <source>
        <dbReference type="EMBL" id="RUS32414.1"/>
    </source>
</evidence>
<dbReference type="Proteomes" id="UP000274822">
    <property type="component" value="Unassembled WGS sequence"/>
</dbReference>
<dbReference type="AlphaFoldDB" id="A0A433QRJ3"/>
<organism evidence="1 2">
    <name type="scientific">Jimgerdemannia flammicorona</name>
    <dbReference type="NCBI Taxonomy" id="994334"/>
    <lineage>
        <taxon>Eukaryota</taxon>
        <taxon>Fungi</taxon>
        <taxon>Fungi incertae sedis</taxon>
        <taxon>Mucoromycota</taxon>
        <taxon>Mucoromycotina</taxon>
        <taxon>Endogonomycetes</taxon>
        <taxon>Endogonales</taxon>
        <taxon>Endogonaceae</taxon>
        <taxon>Jimgerdemannia</taxon>
    </lineage>
</organism>
<reference evidence="1 2" key="1">
    <citation type="journal article" date="2018" name="New Phytol.">
        <title>Phylogenomics of Endogonaceae and evolution of mycorrhizas within Mucoromycota.</title>
        <authorList>
            <person name="Chang Y."/>
            <person name="Desiro A."/>
            <person name="Na H."/>
            <person name="Sandor L."/>
            <person name="Lipzen A."/>
            <person name="Clum A."/>
            <person name="Barry K."/>
            <person name="Grigoriev I.V."/>
            <person name="Martin F.M."/>
            <person name="Stajich J.E."/>
            <person name="Smith M.E."/>
            <person name="Bonito G."/>
            <person name="Spatafora J.W."/>
        </authorList>
    </citation>
    <scope>NUCLEOTIDE SEQUENCE [LARGE SCALE GENOMIC DNA]</scope>
    <source>
        <strain evidence="1 2">AD002</strain>
    </source>
</reference>
<accession>A0A433QRJ3</accession>
<protein>
    <submittedName>
        <fullName evidence="1">Uncharacterized protein</fullName>
    </submittedName>
</protein>
<sequence>MENTIPKMIFGSHLDSTSAKILGYGVSLGVALYLAQRWKDGNKSFDIEYMTRGNKPENMDIHAIIAKHITPNLKSYTPRVVRKLHESIDSWLGGVQVYCAFAGPLNKKPICSPLISTLIDSITIEIPYIMVQDMVAKARTVQRRGVSHDSKNIHYGHRQCNFESNVDSADTRALDPVPEVLV</sequence>
<name>A0A433QRJ3_9FUNG</name>
<dbReference type="EMBL" id="RBNJ01002067">
    <property type="protein sequence ID" value="RUS32414.1"/>
    <property type="molecule type" value="Genomic_DNA"/>
</dbReference>
<proteinExistence type="predicted"/>
<evidence type="ECO:0000313" key="2">
    <source>
        <dbReference type="Proteomes" id="UP000274822"/>
    </source>
</evidence>
<keyword evidence="2" id="KW-1185">Reference proteome</keyword>